<dbReference type="CDD" id="cd18745">
    <property type="entry name" value="PIN_VapC4-5_FitB-like"/>
    <property type="match status" value="1"/>
</dbReference>
<evidence type="ECO:0000259" key="9">
    <source>
        <dbReference type="Pfam" id="PF01850"/>
    </source>
</evidence>
<keyword evidence="3 8" id="KW-0540">Nuclease</keyword>
<dbReference type="InterPro" id="IPR050556">
    <property type="entry name" value="Type_II_TA_system_RNase"/>
</dbReference>
<keyword evidence="8" id="KW-0800">Toxin</keyword>
<keyword evidence="6 8" id="KW-0460">Magnesium</keyword>
<dbReference type="Proteomes" id="UP000078486">
    <property type="component" value="Unassembled WGS sequence"/>
</dbReference>
<dbReference type="SUPFAM" id="SSF88723">
    <property type="entry name" value="PIN domain-like"/>
    <property type="match status" value="1"/>
</dbReference>
<dbReference type="GO" id="GO:0004540">
    <property type="term" value="F:RNA nuclease activity"/>
    <property type="evidence" value="ECO:0007669"/>
    <property type="project" value="InterPro"/>
</dbReference>
<evidence type="ECO:0000313" key="11">
    <source>
        <dbReference type="Proteomes" id="UP000078486"/>
    </source>
</evidence>
<evidence type="ECO:0000256" key="5">
    <source>
        <dbReference type="ARBA" id="ARBA00022801"/>
    </source>
</evidence>
<evidence type="ECO:0000256" key="6">
    <source>
        <dbReference type="ARBA" id="ARBA00022842"/>
    </source>
</evidence>
<dbReference type="PANTHER" id="PTHR33653">
    <property type="entry name" value="RIBONUCLEASE VAPC2"/>
    <property type="match status" value="1"/>
</dbReference>
<evidence type="ECO:0000256" key="2">
    <source>
        <dbReference type="ARBA" id="ARBA00022649"/>
    </source>
</evidence>
<dbReference type="InterPro" id="IPR029060">
    <property type="entry name" value="PIN-like_dom_sf"/>
</dbReference>
<accession>A0A178IP11</accession>
<comment type="cofactor">
    <cofactor evidence="1 8">
        <name>Mg(2+)</name>
        <dbReference type="ChEBI" id="CHEBI:18420"/>
    </cofactor>
</comment>
<evidence type="ECO:0000256" key="7">
    <source>
        <dbReference type="ARBA" id="ARBA00038093"/>
    </source>
</evidence>
<name>A0A178IP11_9BACT</name>
<feature type="binding site" evidence="8">
    <location>
        <position position="100"/>
    </location>
    <ligand>
        <name>Mg(2+)</name>
        <dbReference type="ChEBI" id="CHEBI:18420"/>
    </ligand>
</feature>
<dbReference type="HAMAP" id="MF_00265">
    <property type="entry name" value="VapC_Nob1"/>
    <property type="match status" value="1"/>
</dbReference>
<comment type="function">
    <text evidence="8">Toxic component of a toxin-antitoxin (TA) system. An RNase.</text>
</comment>
<dbReference type="GO" id="GO:0016787">
    <property type="term" value="F:hydrolase activity"/>
    <property type="evidence" value="ECO:0007669"/>
    <property type="project" value="UniProtKB-KW"/>
</dbReference>
<feature type="domain" description="PIN" evidence="9">
    <location>
        <begin position="4"/>
        <end position="127"/>
    </location>
</feature>
<sequence length="141" mass="15996">MPSYMLDSNVLSLFIHEKDRALREKVEANLTNCFISALVLAELEYGAAKRPDVPRYAVRVELARQMFEEAIMPFDEDAAWHTGRVRASLEKAGMMIGPYDTMLAGHALSQGAVMVTDNVDEFRRVPGLVVENWRTPRKQQK</sequence>
<evidence type="ECO:0000256" key="8">
    <source>
        <dbReference type="HAMAP-Rule" id="MF_00265"/>
    </source>
</evidence>
<keyword evidence="5 8" id="KW-0378">Hydrolase</keyword>
<evidence type="ECO:0000256" key="3">
    <source>
        <dbReference type="ARBA" id="ARBA00022722"/>
    </source>
</evidence>
<dbReference type="Gene3D" id="3.40.50.1010">
    <property type="entry name" value="5'-nuclease"/>
    <property type="match status" value="1"/>
</dbReference>
<dbReference type="InterPro" id="IPR002716">
    <property type="entry name" value="PIN_dom"/>
</dbReference>
<comment type="caution">
    <text evidence="10">The sequence shown here is derived from an EMBL/GenBank/DDBJ whole genome shotgun (WGS) entry which is preliminary data.</text>
</comment>
<protein>
    <recommendedName>
        <fullName evidence="8">Ribonuclease VapC</fullName>
        <shortName evidence="8">RNase VapC</shortName>
        <ecNumber evidence="8">3.1.-.-</ecNumber>
    </recommendedName>
    <alternativeName>
        <fullName evidence="8">Toxin VapC</fullName>
    </alternativeName>
</protein>
<keyword evidence="11" id="KW-1185">Reference proteome</keyword>
<dbReference type="EC" id="3.1.-.-" evidence="8"/>
<dbReference type="InterPro" id="IPR022907">
    <property type="entry name" value="VapC_family"/>
</dbReference>
<dbReference type="AlphaFoldDB" id="A0A178IP11"/>
<keyword evidence="4 8" id="KW-0479">Metal-binding</keyword>
<reference evidence="10 11" key="1">
    <citation type="submission" date="2016-01" db="EMBL/GenBank/DDBJ databases">
        <title>High potential of lignocellulose degradation of a new Verrucomicrobia species.</title>
        <authorList>
            <person name="Wang Y."/>
            <person name="Shi Y."/>
            <person name="Qiu Z."/>
            <person name="Liu S."/>
            <person name="Yang H."/>
        </authorList>
    </citation>
    <scope>NUCLEOTIDE SEQUENCE [LARGE SCALE GENOMIC DNA]</scope>
    <source>
        <strain evidence="10 11">TSB47</strain>
    </source>
</reference>
<evidence type="ECO:0000256" key="1">
    <source>
        <dbReference type="ARBA" id="ARBA00001946"/>
    </source>
</evidence>
<dbReference type="EMBL" id="LRRQ01000018">
    <property type="protein sequence ID" value="OAM91630.1"/>
    <property type="molecule type" value="Genomic_DNA"/>
</dbReference>
<proteinExistence type="inferred from homology"/>
<gene>
    <name evidence="8" type="primary">vapC</name>
    <name evidence="10" type="ORF">AW736_02190</name>
</gene>
<comment type="similarity">
    <text evidence="7 8">Belongs to the PINc/VapC protein family.</text>
</comment>
<dbReference type="GO" id="GO:0090729">
    <property type="term" value="F:toxin activity"/>
    <property type="evidence" value="ECO:0007669"/>
    <property type="project" value="UniProtKB-KW"/>
</dbReference>
<feature type="binding site" evidence="8">
    <location>
        <position position="7"/>
    </location>
    <ligand>
        <name>Mg(2+)</name>
        <dbReference type="ChEBI" id="CHEBI:18420"/>
    </ligand>
</feature>
<organism evidence="10 11">
    <name type="scientific">Termitidicoccus mucosus</name>
    <dbReference type="NCBI Taxonomy" id="1184151"/>
    <lineage>
        <taxon>Bacteria</taxon>
        <taxon>Pseudomonadati</taxon>
        <taxon>Verrucomicrobiota</taxon>
        <taxon>Opitutia</taxon>
        <taxon>Opitutales</taxon>
        <taxon>Opitutaceae</taxon>
        <taxon>Termitidicoccus</taxon>
    </lineage>
</organism>
<evidence type="ECO:0000313" key="10">
    <source>
        <dbReference type="EMBL" id="OAM91630.1"/>
    </source>
</evidence>
<dbReference type="RefSeq" id="WP_068768646.1">
    <property type="nucleotide sequence ID" value="NZ_CP109796.1"/>
</dbReference>
<evidence type="ECO:0000256" key="4">
    <source>
        <dbReference type="ARBA" id="ARBA00022723"/>
    </source>
</evidence>
<dbReference type="STRING" id="1184151.AW736_02190"/>
<dbReference type="GO" id="GO:0000287">
    <property type="term" value="F:magnesium ion binding"/>
    <property type="evidence" value="ECO:0007669"/>
    <property type="project" value="UniProtKB-UniRule"/>
</dbReference>
<keyword evidence="2 8" id="KW-1277">Toxin-antitoxin system</keyword>
<dbReference type="PANTHER" id="PTHR33653:SF1">
    <property type="entry name" value="RIBONUCLEASE VAPC2"/>
    <property type="match status" value="1"/>
</dbReference>
<dbReference type="Pfam" id="PF01850">
    <property type="entry name" value="PIN"/>
    <property type="match status" value="1"/>
</dbReference>
<dbReference type="OrthoDB" id="9796690at2"/>